<dbReference type="Proteomes" id="UP000192247">
    <property type="component" value="Unassembled WGS sequence"/>
</dbReference>
<proteinExistence type="predicted"/>
<sequence length="110" mass="12794">MIRRSVLEFPLRLSVSVKSDYNNQRVRRQTARDFSMSSVLTIRQRSKDTIEDAISGTAGWPLLANRRKRLRNAPKMRPGSPVVQKNGKTCMEPYQARRMPKHEVGWRRLA</sequence>
<evidence type="ECO:0000313" key="1">
    <source>
        <dbReference type="EMBL" id="OQR71415.1"/>
    </source>
</evidence>
<reference evidence="1 2" key="1">
    <citation type="journal article" date="2017" name="Gigascience">
        <title>Draft genome of the honey bee ectoparasitic mite, Tropilaelaps mercedesae, is shaped by the parasitic life history.</title>
        <authorList>
            <person name="Dong X."/>
            <person name="Armstrong S.D."/>
            <person name="Xia D."/>
            <person name="Makepeace B.L."/>
            <person name="Darby A.C."/>
            <person name="Kadowaki T."/>
        </authorList>
    </citation>
    <scope>NUCLEOTIDE SEQUENCE [LARGE SCALE GENOMIC DNA]</scope>
    <source>
        <strain evidence="1">Wuxi-XJTLU</strain>
    </source>
</reference>
<protein>
    <submittedName>
        <fullName evidence="1">Uncharacterized protein</fullName>
    </submittedName>
</protein>
<dbReference type="AlphaFoldDB" id="A0A1V9XCY5"/>
<organism evidence="1 2">
    <name type="scientific">Tropilaelaps mercedesae</name>
    <dbReference type="NCBI Taxonomy" id="418985"/>
    <lineage>
        <taxon>Eukaryota</taxon>
        <taxon>Metazoa</taxon>
        <taxon>Ecdysozoa</taxon>
        <taxon>Arthropoda</taxon>
        <taxon>Chelicerata</taxon>
        <taxon>Arachnida</taxon>
        <taxon>Acari</taxon>
        <taxon>Parasitiformes</taxon>
        <taxon>Mesostigmata</taxon>
        <taxon>Gamasina</taxon>
        <taxon>Dermanyssoidea</taxon>
        <taxon>Laelapidae</taxon>
        <taxon>Tropilaelaps</taxon>
    </lineage>
</organism>
<dbReference type="EMBL" id="MNPL01014622">
    <property type="protein sequence ID" value="OQR71415.1"/>
    <property type="molecule type" value="Genomic_DNA"/>
</dbReference>
<name>A0A1V9XCY5_9ACAR</name>
<gene>
    <name evidence="1" type="ORF">BIW11_01500</name>
</gene>
<keyword evidence="2" id="KW-1185">Reference proteome</keyword>
<evidence type="ECO:0000313" key="2">
    <source>
        <dbReference type="Proteomes" id="UP000192247"/>
    </source>
</evidence>
<accession>A0A1V9XCY5</accession>
<dbReference type="InParanoid" id="A0A1V9XCY5"/>
<comment type="caution">
    <text evidence="1">The sequence shown here is derived from an EMBL/GenBank/DDBJ whole genome shotgun (WGS) entry which is preliminary data.</text>
</comment>